<sequence length="153" mass="16258">MGKKTVMRETGEHALQEQEAVTSNIQKAGVAASHGPSKHLEKARVYVNASYNNTLICVTNEKGDMVAWSSSGSLGFKGPKKATPYAATSVVDTLLQKLKKVTLGKVVVFVRGIGGGREAAVRALINQGVDIAAIQDVTSIPHNGPRPVKPRRV</sequence>
<evidence type="ECO:0000256" key="2">
    <source>
        <dbReference type="ARBA" id="ARBA00022980"/>
    </source>
</evidence>
<comment type="function">
    <text evidence="4">Located on the platform of the 30S subunit, it bridges several disparate RNA helices of the 16S rRNA. Forms part of the Shine-Dalgarno cleft in the 70S ribosome.</text>
</comment>
<comment type="subunit">
    <text evidence="4">Part of the 30S ribosomal subunit. Interacts with proteins S7 and S18. Binds to IF-3.</text>
</comment>
<reference evidence="5 6" key="1">
    <citation type="submission" date="2017-09" db="EMBL/GenBank/DDBJ databases">
        <title>Depth-based differentiation of microbial function through sediment-hosted aquifers and enrichment of novel symbionts in the deep terrestrial subsurface.</title>
        <authorList>
            <person name="Probst A.J."/>
            <person name="Ladd B."/>
            <person name="Jarett J.K."/>
            <person name="Geller-Mcgrath D.E."/>
            <person name="Sieber C.M."/>
            <person name="Emerson J.B."/>
            <person name="Anantharaman K."/>
            <person name="Thomas B.C."/>
            <person name="Malmstrom R."/>
            <person name="Stieglmeier M."/>
            <person name="Klingl A."/>
            <person name="Woyke T."/>
            <person name="Ryan C.M."/>
            <person name="Banfield J.F."/>
        </authorList>
    </citation>
    <scope>NUCLEOTIDE SEQUENCE [LARGE SCALE GENOMIC DNA]</scope>
    <source>
        <strain evidence="5">CG11_big_fil_rev_8_21_14_0_20_43_10</strain>
    </source>
</reference>
<dbReference type="InterPro" id="IPR001971">
    <property type="entry name" value="Ribosomal_uS11"/>
</dbReference>
<dbReference type="SUPFAM" id="SSF53137">
    <property type="entry name" value="Translational machinery components"/>
    <property type="match status" value="1"/>
</dbReference>
<dbReference type="HAMAP" id="MF_01310">
    <property type="entry name" value="Ribosomal_uS11"/>
    <property type="match status" value="1"/>
</dbReference>
<proteinExistence type="inferred from homology"/>
<comment type="caution">
    <text evidence="5">The sequence shown here is derived from an EMBL/GenBank/DDBJ whole genome shotgun (WGS) entry which is preliminary data.</text>
</comment>
<dbReference type="NCBIfam" id="NF003698">
    <property type="entry name" value="PRK05309.1"/>
    <property type="match status" value="1"/>
</dbReference>
<evidence type="ECO:0000256" key="4">
    <source>
        <dbReference type="HAMAP-Rule" id="MF_01310"/>
    </source>
</evidence>
<dbReference type="Proteomes" id="UP000236846">
    <property type="component" value="Unassembled WGS sequence"/>
</dbReference>
<dbReference type="GO" id="GO:1990904">
    <property type="term" value="C:ribonucleoprotein complex"/>
    <property type="evidence" value="ECO:0007669"/>
    <property type="project" value="UniProtKB-KW"/>
</dbReference>
<dbReference type="GO" id="GO:0003735">
    <property type="term" value="F:structural constituent of ribosome"/>
    <property type="evidence" value="ECO:0007669"/>
    <property type="project" value="InterPro"/>
</dbReference>
<keyword evidence="3 4" id="KW-0687">Ribonucleoprotein</keyword>
<keyword evidence="4" id="KW-0694">RNA-binding</keyword>
<dbReference type="Pfam" id="PF00411">
    <property type="entry name" value="Ribosomal_S11"/>
    <property type="match status" value="1"/>
</dbReference>
<keyword evidence="2 4" id="KW-0689">Ribosomal protein</keyword>
<name>A0A2H0PZ93_9BACT</name>
<dbReference type="GO" id="GO:0005840">
    <property type="term" value="C:ribosome"/>
    <property type="evidence" value="ECO:0007669"/>
    <property type="project" value="UniProtKB-KW"/>
</dbReference>
<dbReference type="GO" id="GO:0006412">
    <property type="term" value="P:translation"/>
    <property type="evidence" value="ECO:0007669"/>
    <property type="project" value="UniProtKB-UniRule"/>
</dbReference>
<evidence type="ECO:0000256" key="3">
    <source>
        <dbReference type="ARBA" id="ARBA00023274"/>
    </source>
</evidence>
<gene>
    <name evidence="4" type="primary">rpsK</name>
    <name evidence="5" type="ORF">COV41_01025</name>
</gene>
<keyword evidence="4" id="KW-0699">rRNA-binding</keyword>
<organism evidence="5 6">
    <name type="scientific">Candidatus Brennerbacteria bacterium CG11_big_fil_rev_8_21_14_0_20_43_10</name>
    <dbReference type="NCBI Taxonomy" id="1974523"/>
    <lineage>
        <taxon>Bacteria</taxon>
        <taxon>Candidatus Brenneribacteriota</taxon>
    </lineage>
</organism>
<dbReference type="EMBL" id="PCXE01000017">
    <property type="protein sequence ID" value="PIR26595.1"/>
    <property type="molecule type" value="Genomic_DNA"/>
</dbReference>
<dbReference type="Gene3D" id="3.30.420.80">
    <property type="entry name" value="Ribosomal protein S11"/>
    <property type="match status" value="1"/>
</dbReference>
<dbReference type="InterPro" id="IPR036967">
    <property type="entry name" value="Ribosomal_uS11_sf"/>
</dbReference>
<protein>
    <recommendedName>
        <fullName evidence="4">Small ribosomal subunit protein uS11</fullName>
    </recommendedName>
</protein>
<evidence type="ECO:0000256" key="1">
    <source>
        <dbReference type="ARBA" id="ARBA00006194"/>
    </source>
</evidence>
<evidence type="ECO:0000313" key="5">
    <source>
        <dbReference type="EMBL" id="PIR26595.1"/>
    </source>
</evidence>
<dbReference type="GO" id="GO:0019843">
    <property type="term" value="F:rRNA binding"/>
    <property type="evidence" value="ECO:0007669"/>
    <property type="project" value="UniProtKB-UniRule"/>
</dbReference>
<evidence type="ECO:0000313" key="6">
    <source>
        <dbReference type="Proteomes" id="UP000236846"/>
    </source>
</evidence>
<dbReference type="PANTHER" id="PTHR11759">
    <property type="entry name" value="40S RIBOSOMAL PROTEIN S14/30S RIBOSOMAL PROTEIN S11"/>
    <property type="match status" value="1"/>
</dbReference>
<accession>A0A2H0PZ93</accession>
<comment type="similarity">
    <text evidence="1 4">Belongs to the universal ribosomal protein uS11 family.</text>
</comment>
<dbReference type="AlphaFoldDB" id="A0A2H0PZ93"/>